<keyword evidence="8" id="KW-1185">Reference proteome</keyword>
<evidence type="ECO:0000256" key="6">
    <source>
        <dbReference type="SAM" id="SignalP"/>
    </source>
</evidence>
<gene>
    <name evidence="7" type="ORF">KUF71_006902</name>
</gene>
<dbReference type="Proteomes" id="UP001219518">
    <property type="component" value="Unassembled WGS sequence"/>
</dbReference>
<feature type="chain" id="PRO_5042208867" evidence="6">
    <location>
        <begin position="24"/>
        <end position="355"/>
    </location>
</feature>
<dbReference type="GO" id="GO:0004553">
    <property type="term" value="F:hydrolase activity, hydrolyzing O-glycosyl compounds"/>
    <property type="evidence" value="ECO:0007669"/>
    <property type="project" value="InterPro"/>
</dbReference>
<dbReference type="InterPro" id="IPR001360">
    <property type="entry name" value="Glyco_hydro_1"/>
</dbReference>
<evidence type="ECO:0000256" key="4">
    <source>
        <dbReference type="RuleBase" id="RU003690"/>
    </source>
</evidence>
<keyword evidence="2" id="KW-0378">Hydrolase</keyword>
<dbReference type="Pfam" id="PF00232">
    <property type="entry name" value="Glyco_hydro_1"/>
    <property type="match status" value="1"/>
</dbReference>
<reference evidence="7" key="2">
    <citation type="journal article" date="2023" name="BMC Genomics">
        <title>Pest status, molecular evolution, and epigenetic factors derived from the genome assembly of Frankliniella fusca, a thysanopteran phytovirus vector.</title>
        <authorList>
            <person name="Catto M.A."/>
            <person name="Labadie P.E."/>
            <person name="Jacobson A.L."/>
            <person name="Kennedy G.G."/>
            <person name="Srinivasan R."/>
            <person name="Hunt B.G."/>
        </authorList>
    </citation>
    <scope>NUCLEOTIDE SEQUENCE</scope>
    <source>
        <strain evidence="7">PL_HMW_Pooled</strain>
    </source>
</reference>
<dbReference type="PANTHER" id="PTHR10353">
    <property type="entry name" value="GLYCOSYL HYDROLASE"/>
    <property type="match status" value="1"/>
</dbReference>
<evidence type="ECO:0000256" key="3">
    <source>
        <dbReference type="ARBA" id="ARBA00023295"/>
    </source>
</evidence>
<reference evidence="7" key="1">
    <citation type="submission" date="2021-07" db="EMBL/GenBank/DDBJ databases">
        <authorList>
            <person name="Catto M.A."/>
            <person name="Jacobson A."/>
            <person name="Kennedy G."/>
            <person name="Labadie P."/>
            <person name="Hunt B.G."/>
            <person name="Srinivasan R."/>
        </authorList>
    </citation>
    <scope>NUCLEOTIDE SEQUENCE</scope>
    <source>
        <strain evidence="7">PL_HMW_Pooled</strain>
        <tissue evidence="7">Head</tissue>
    </source>
</reference>
<dbReference type="InterPro" id="IPR017853">
    <property type="entry name" value="GH"/>
</dbReference>
<dbReference type="GO" id="GO:0005975">
    <property type="term" value="P:carbohydrate metabolic process"/>
    <property type="evidence" value="ECO:0007669"/>
    <property type="project" value="InterPro"/>
</dbReference>
<dbReference type="SUPFAM" id="SSF51445">
    <property type="entry name" value="(Trans)glycosidases"/>
    <property type="match status" value="1"/>
</dbReference>
<dbReference type="PANTHER" id="PTHR10353:SF36">
    <property type="entry name" value="LP05116P"/>
    <property type="match status" value="1"/>
</dbReference>
<dbReference type="EMBL" id="JAHWGI010000723">
    <property type="protein sequence ID" value="KAK3917371.1"/>
    <property type="molecule type" value="Genomic_DNA"/>
</dbReference>
<sequence length="355" mass="39847">MLSQKSAVLGLVAAVALFAPGQARAPASQRAVGEDADDTEPPMVTETDPKYKIPDNFLIGAGSAAYQSEGAWNKDGKGESVFDRYFHSGSFTTNMTGDIACNSYERFEEDMKLAAEMGLNSFRFSIAWTRIFPDGNINNKNEKGVQYYHNVIKAIKAHNMKPVVTIYHFDHPQALQDKFGGWMSDQMIQSFTDFADFLFSEYGKEVEYWLTLNEPNQHCVMVYNGALAPGLPKAQKTSQNVYKCIHNEILAHAAAYRLYERKYRKDQGGRVGIGALTFFARPNSTKWDDILAAERANYFEMGLIIHPLVFGEYPDVVRETLARAGKLDYLPTFTDAQKKEVKGQYSSRLHAPKAL</sequence>
<dbReference type="Gene3D" id="3.20.20.80">
    <property type="entry name" value="Glycosidases"/>
    <property type="match status" value="1"/>
</dbReference>
<accession>A0AAE1HAU1</accession>
<name>A0AAE1HAU1_9NEOP</name>
<feature type="region of interest" description="Disordered" evidence="5">
    <location>
        <begin position="26"/>
        <end position="48"/>
    </location>
</feature>
<evidence type="ECO:0000256" key="2">
    <source>
        <dbReference type="ARBA" id="ARBA00022801"/>
    </source>
</evidence>
<organism evidence="7 8">
    <name type="scientific">Frankliniella fusca</name>
    <dbReference type="NCBI Taxonomy" id="407009"/>
    <lineage>
        <taxon>Eukaryota</taxon>
        <taxon>Metazoa</taxon>
        <taxon>Ecdysozoa</taxon>
        <taxon>Arthropoda</taxon>
        <taxon>Hexapoda</taxon>
        <taxon>Insecta</taxon>
        <taxon>Pterygota</taxon>
        <taxon>Neoptera</taxon>
        <taxon>Paraneoptera</taxon>
        <taxon>Thysanoptera</taxon>
        <taxon>Terebrantia</taxon>
        <taxon>Thripoidea</taxon>
        <taxon>Thripidae</taxon>
        <taxon>Frankliniella</taxon>
    </lineage>
</organism>
<evidence type="ECO:0000313" key="8">
    <source>
        <dbReference type="Proteomes" id="UP001219518"/>
    </source>
</evidence>
<keyword evidence="6" id="KW-0732">Signal</keyword>
<evidence type="ECO:0000313" key="7">
    <source>
        <dbReference type="EMBL" id="KAK3917371.1"/>
    </source>
</evidence>
<proteinExistence type="inferred from homology"/>
<keyword evidence="3" id="KW-0326">Glycosidase</keyword>
<evidence type="ECO:0000256" key="1">
    <source>
        <dbReference type="ARBA" id="ARBA00010838"/>
    </source>
</evidence>
<dbReference type="AlphaFoldDB" id="A0AAE1HAU1"/>
<comment type="similarity">
    <text evidence="1 4">Belongs to the glycosyl hydrolase 1 family.</text>
</comment>
<evidence type="ECO:0000256" key="5">
    <source>
        <dbReference type="SAM" id="MobiDB-lite"/>
    </source>
</evidence>
<comment type="caution">
    <text evidence="7">The sequence shown here is derived from an EMBL/GenBank/DDBJ whole genome shotgun (WGS) entry which is preliminary data.</text>
</comment>
<protein>
    <submittedName>
        <fullName evidence="7">Beta-glucosidase 7</fullName>
    </submittedName>
</protein>
<feature type="signal peptide" evidence="6">
    <location>
        <begin position="1"/>
        <end position="23"/>
    </location>
</feature>